<name>A0ABY9D9W1_VITVI</name>
<proteinExistence type="predicted"/>
<organism evidence="2 3">
    <name type="scientific">Vitis vinifera</name>
    <name type="common">Grape</name>
    <dbReference type="NCBI Taxonomy" id="29760"/>
    <lineage>
        <taxon>Eukaryota</taxon>
        <taxon>Viridiplantae</taxon>
        <taxon>Streptophyta</taxon>
        <taxon>Embryophyta</taxon>
        <taxon>Tracheophyta</taxon>
        <taxon>Spermatophyta</taxon>
        <taxon>Magnoliopsida</taxon>
        <taxon>eudicotyledons</taxon>
        <taxon>Gunneridae</taxon>
        <taxon>Pentapetalae</taxon>
        <taxon>rosids</taxon>
        <taxon>Vitales</taxon>
        <taxon>Vitaceae</taxon>
        <taxon>Viteae</taxon>
        <taxon>Vitis</taxon>
    </lineage>
</organism>
<evidence type="ECO:0000313" key="3">
    <source>
        <dbReference type="Proteomes" id="UP001227230"/>
    </source>
</evidence>
<evidence type="ECO:0000313" key="2">
    <source>
        <dbReference type="EMBL" id="WKA04137.1"/>
    </source>
</evidence>
<feature type="compositionally biased region" description="Polar residues" evidence="1">
    <location>
        <begin position="25"/>
        <end position="34"/>
    </location>
</feature>
<dbReference type="EMBL" id="CP126661">
    <property type="protein sequence ID" value="WKA04137.1"/>
    <property type="molecule type" value="Genomic_DNA"/>
</dbReference>
<feature type="region of interest" description="Disordered" evidence="1">
    <location>
        <begin position="1"/>
        <end position="38"/>
    </location>
</feature>
<feature type="compositionally biased region" description="Acidic residues" evidence="1">
    <location>
        <begin position="13"/>
        <end position="24"/>
    </location>
</feature>
<gene>
    <name evidence="2" type="ORF">VitviT2T_022197</name>
</gene>
<keyword evidence="3" id="KW-1185">Reference proteome</keyword>
<evidence type="ECO:0000256" key="1">
    <source>
        <dbReference type="SAM" id="MobiDB-lite"/>
    </source>
</evidence>
<dbReference type="Proteomes" id="UP001227230">
    <property type="component" value="Chromosome 14"/>
</dbReference>
<reference evidence="2 3" key="1">
    <citation type="journal article" date="2023" name="Hortic Res">
        <title>The complete reference genome for grapevine (Vitis vinifera L.) genetics and breeding.</title>
        <authorList>
            <person name="Shi X."/>
            <person name="Cao S."/>
            <person name="Wang X."/>
            <person name="Huang S."/>
            <person name="Wang Y."/>
            <person name="Liu Z."/>
            <person name="Liu W."/>
            <person name="Leng X."/>
            <person name="Peng Y."/>
            <person name="Wang N."/>
            <person name="Wang Y."/>
            <person name="Ma Z."/>
            <person name="Xu X."/>
            <person name="Zhang F."/>
            <person name="Xue H."/>
            <person name="Zhong H."/>
            <person name="Wang Y."/>
            <person name="Zhang K."/>
            <person name="Velt A."/>
            <person name="Avia K."/>
            <person name="Holtgrawe D."/>
            <person name="Grimplet J."/>
            <person name="Matus J.T."/>
            <person name="Ware D."/>
            <person name="Wu X."/>
            <person name="Wang H."/>
            <person name="Liu C."/>
            <person name="Fang Y."/>
            <person name="Rustenholz C."/>
            <person name="Cheng Z."/>
            <person name="Xiao H."/>
            <person name="Zhou Y."/>
        </authorList>
    </citation>
    <scope>NUCLEOTIDE SEQUENCE [LARGE SCALE GENOMIC DNA]</scope>
    <source>
        <strain evidence="3">cv. Pinot noir / PN40024</strain>
        <tissue evidence="2">Leaf</tissue>
    </source>
</reference>
<protein>
    <submittedName>
        <fullName evidence="2">Uncharacterized protein</fullName>
    </submittedName>
</protein>
<sequence length="145" mass="16149">MELVGMYVNTDSNEQDGENTEVDDSVNQNGNPTGTHVPKLHHPCPCRWEKENLPPKFVGEWVGLIFLVKKEMNDAKLRDKEDSRFEGEERVLFPLLWRLTKVGRGRDGGLGTGGDSGGTVRAVDARAVVPVAWKQPCGRVRQHAD</sequence>
<accession>A0ABY9D9W1</accession>